<dbReference type="Gene3D" id="3.30.420.40">
    <property type="match status" value="1"/>
</dbReference>
<protein>
    <recommendedName>
        <fullName evidence="3">Actin-like ATPase domain-containing protein</fullName>
    </recommendedName>
</protein>
<dbReference type="PANTHER" id="PTHR42749:SF1">
    <property type="entry name" value="CELL SHAPE-DETERMINING PROTEIN MREB"/>
    <property type="match status" value="1"/>
</dbReference>
<dbReference type="AlphaFoldDB" id="A0A6A6TBS8"/>
<organism evidence="1 2">
    <name type="scientific">Lophiostoma macrostomum CBS 122681</name>
    <dbReference type="NCBI Taxonomy" id="1314788"/>
    <lineage>
        <taxon>Eukaryota</taxon>
        <taxon>Fungi</taxon>
        <taxon>Dikarya</taxon>
        <taxon>Ascomycota</taxon>
        <taxon>Pezizomycotina</taxon>
        <taxon>Dothideomycetes</taxon>
        <taxon>Pleosporomycetidae</taxon>
        <taxon>Pleosporales</taxon>
        <taxon>Lophiostomataceae</taxon>
        <taxon>Lophiostoma</taxon>
    </lineage>
</organism>
<dbReference type="PANTHER" id="PTHR42749">
    <property type="entry name" value="CELL SHAPE-DETERMINING PROTEIN MREB"/>
    <property type="match status" value="1"/>
</dbReference>
<reference evidence="1" key="1">
    <citation type="journal article" date="2020" name="Stud. Mycol.">
        <title>101 Dothideomycetes genomes: a test case for predicting lifestyles and emergence of pathogens.</title>
        <authorList>
            <person name="Haridas S."/>
            <person name="Albert R."/>
            <person name="Binder M."/>
            <person name="Bloem J."/>
            <person name="Labutti K."/>
            <person name="Salamov A."/>
            <person name="Andreopoulos B."/>
            <person name="Baker S."/>
            <person name="Barry K."/>
            <person name="Bills G."/>
            <person name="Bluhm B."/>
            <person name="Cannon C."/>
            <person name="Castanera R."/>
            <person name="Culley D."/>
            <person name="Daum C."/>
            <person name="Ezra D."/>
            <person name="Gonzalez J."/>
            <person name="Henrissat B."/>
            <person name="Kuo A."/>
            <person name="Liang C."/>
            <person name="Lipzen A."/>
            <person name="Lutzoni F."/>
            <person name="Magnuson J."/>
            <person name="Mondo S."/>
            <person name="Nolan M."/>
            <person name="Ohm R."/>
            <person name="Pangilinan J."/>
            <person name="Park H.-J."/>
            <person name="Ramirez L."/>
            <person name="Alfaro M."/>
            <person name="Sun H."/>
            <person name="Tritt A."/>
            <person name="Yoshinaga Y."/>
            <person name="Zwiers L.-H."/>
            <person name="Turgeon B."/>
            <person name="Goodwin S."/>
            <person name="Spatafora J."/>
            <person name="Crous P."/>
            <person name="Grigoriev I."/>
        </authorList>
    </citation>
    <scope>NUCLEOTIDE SEQUENCE</scope>
    <source>
        <strain evidence="1">CBS 122681</strain>
    </source>
</reference>
<evidence type="ECO:0000313" key="2">
    <source>
        <dbReference type="Proteomes" id="UP000799324"/>
    </source>
</evidence>
<name>A0A6A6TBS8_9PLEO</name>
<gene>
    <name evidence="1" type="ORF">K491DRAFT_391481</name>
</gene>
<dbReference type="Proteomes" id="UP000799324">
    <property type="component" value="Unassembled WGS sequence"/>
</dbReference>
<accession>A0A6A6TBS8</accession>
<evidence type="ECO:0000313" key="1">
    <source>
        <dbReference type="EMBL" id="KAF2656348.1"/>
    </source>
</evidence>
<dbReference type="OrthoDB" id="2963168at2759"/>
<proteinExistence type="predicted"/>
<keyword evidence="2" id="KW-1185">Reference proteome</keyword>
<dbReference type="EMBL" id="MU004337">
    <property type="protein sequence ID" value="KAF2656348.1"/>
    <property type="molecule type" value="Genomic_DNA"/>
</dbReference>
<evidence type="ECO:0008006" key="3">
    <source>
        <dbReference type="Google" id="ProtNLM"/>
    </source>
</evidence>
<sequence length="317" mass="36081">MSEPITPRSQRQATKANRYKFFLGIDIGTTRTNVSYIRIIEKSRKVAQWSDVIDVGQWNPGTASVFKGPGRQVPTESLYTIRERQISHGWEATKIPITSSGDDDAVHICRAKPLSGYPEDGHWPQHLQDALKRLTKAKLIEKEEEVDIFEVNFMRWVLTRVKETLLRVGYTEDSDVEIYVCCPVAWVQKDRRRFKRNMARAAREVEMGDYFLTKQGVAFTRNGETKYDIKECDSLNRVRVLTEAEAAAIFLIATTEAQDLGILPGTTIITGDIGGGTVDFSCFQLSDDSKPRLRRQLCPPSGMNTMHHVCSQKRREH</sequence>